<dbReference type="STRING" id="1291052.FC18_GL000058"/>
<evidence type="ECO:0000256" key="4">
    <source>
        <dbReference type="ARBA" id="ARBA00023163"/>
    </source>
</evidence>
<dbReference type="PROSITE" id="PS50937">
    <property type="entry name" value="HTH_MERR_2"/>
    <property type="match status" value="1"/>
</dbReference>
<evidence type="ECO:0000256" key="2">
    <source>
        <dbReference type="ARBA" id="ARBA00023015"/>
    </source>
</evidence>
<keyword evidence="2" id="KW-0805">Transcription regulation</keyword>
<evidence type="ECO:0000256" key="3">
    <source>
        <dbReference type="ARBA" id="ARBA00023125"/>
    </source>
</evidence>
<dbReference type="SUPFAM" id="SSF46955">
    <property type="entry name" value="Putative DNA-binding domain"/>
    <property type="match status" value="1"/>
</dbReference>
<evidence type="ECO:0000256" key="1">
    <source>
        <dbReference type="ARBA" id="ARBA00022491"/>
    </source>
</evidence>
<dbReference type="SMART" id="SM00422">
    <property type="entry name" value="HTH_MERR"/>
    <property type="match status" value="1"/>
</dbReference>
<protein>
    <recommendedName>
        <fullName evidence="5">HTH merR-type domain-containing protein</fullName>
    </recommendedName>
</protein>
<sequence>MVEDDVLRRRAVLPIGTVMTLTTLTARQIRYFEAQGLVKPLRNAGNHRMYSLNDVDSLIAIVNQRRSGMTLADIKRVREHKQQHTSDATARRLLREELYNQRFGQSGQSPYSQGFH</sequence>
<dbReference type="Gene3D" id="1.10.1660.10">
    <property type="match status" value="1"/>
</dbReference>
<keyword evidence="4" id="KW-0804">Transcription</keyword>
<dbReference type="Proteomes" id="UP000051679">
    <property type="component" value="Unassembled WGS sequence"/>
</dbReference>
<evidence type="ECO:0000313" key="7">
    <source>
        <dbReference type="Proteomes" id="UP000051679"/>
    </source>
</evidence>
<dbReference type="InterPro" id="IPR000551">
    <property type="entry name" value="MerR-type_HTH_dom"/>
</dbReference>
<feature type="domain" description="HTH merR-type" evidence="5">
    <location>
        <begin position="12"/>
        <end position="80"/>
    </location>
</feature>
<dbReference type="InterPro" id="IPR009061">
    <property type="entry name" value="DNA-bd_dom_put_sf"/>
</dbReference>
<dbReference type="GO" id="GO:0003677">
    <property type="term" value="F:DNA binding"/>
    <property type="evidence" value="ECO:0007669"/>
    <property type="project" value="UniProtKB-KW"/>
</dbReference>
<evidence type="ECO:0000259" key="5">
    <source>
        <dbReference type="PROSITE" id="PS50937"/>
    </source>
</evidence>
<dbReference type="InterPro" id="IPR047057">
    <property type="entry name" value="MerR_fam"/>
</dbReference>
<dbReference type="GO" id="GO:0003700">
    <property type="term" value="F:DNA-binding transcription factor activity"/>
    <property type="evidence" value="ECO:0007669"/>
    <property type="project" value="InterPro"/>
</dbReference>
<dbReference type="RefSeq" id="WP_156300823.1">
    <property type="nucleotide sequence ID" value="NZ_AYYO01000005.1"/>
</dbReference>
<dbReference type="OrthoDB" id="9806513at2"/>
<proteinExistence type="predicted"/>
<keyword evidence="1" id="KW-0678">Repressor</keyword>
<accession>A0A0R1ZMW6</accession>
<comment type="caution">
    <text evidence="6">The sequence shown here is derived from an EMBL/GenBank/DDBJ whole genome shotgun (WGS) entry which is preliminary data.</text>
</comment>
<dbReference type="PANTHER" id="PTHR30204">
    <property type="entry name" value="REDOX-CYCLING DRUG-SENSING TRANSCRIPTIONAL ACTIVATOR SOXR"/>
    <property type="match status" value="1"/>
</dbReference>
<dbReference type="Pfam" id="PF13411">
    <property type="entry name" value="MerR_1"/>
    <property type="match status" value="1"/>
</dbReference>
<organism evidence="6 7">
    <name type="scientific">Lacticaseibacillus sharpeae JCM 1186 = DSM 20505</name>
    <dbReference type="NCBI Taxonomy" id="1291052"/>
    <lineage>
        <taxon>Bacteria</taxon>
        <taxon>Bacillati</taxon>
        <taxon>Bacillota</taxon>
        <taxon>Bacilli</taxon>
        <taxon>Lactobacillales</taxon>
        <taxon>Lactobacillaceae</taxon>
        <taxon>Lacticaseibacillus</taxon>
    </lineage>
</organism>
<gene>
    <name evidence="6" type="ORF">FC18_GL000058</name>
</gene>
<dbReference type="PANTHER" id="PTHR30204:SF65">
    <property type="entry name" value="HTH-TYPE TRANSCRIPTIONAL REGULATOR TNRA"/>
    <property type="match status" value="1"/>
</dbReference>
<dbReference type="EMBL" id="AYYO01000005">
    <property type="protein sequence ID" value="KRM56375.1"/>
    <property type="molecule type" value="Genomic_DNA"/>
</dbReference>
<dbReference type="PATRIC" id="fig|1291052.5.peg.60"/>
<reference evidence="6 7" key="1">
    <citation type="journal article" date="2015" name="Genome Announc.">
        <title>Expanding the biotechnology potential of lactobacilli through comparative genomics of 213 strains and associated genera.</title>
        <authorList>
            <person name="Sun Z."/>
            <person name="Harris H.M."/>
            <person name="McCann A."/>
            <person name="Guo C."/>
            <person name="Argimon S."/>
            <person name="Zhang W."/>
            <person name="Yang X."/>
            <person name="Jeffery I.B."/>
            <person name="Cooney J.C."/>
            <person name="Kagawa T.F."/>
            <person name="Liu W."/>
            <person name="Song Y."/>
            <person name="Salvetti E."/>
            <person name="Wrobel A."/>
            <person name="Rasinkangas P."/>
            <person name="Parkhill J."/>
            <person name="Rea M.C."/>
            <person name="O'Sullivan O."/>
            <person name="Ritari J."/>
            <person name="Douillard F.P."/>
            <person name="Paul Ross R."/>
            <person name="Yang R."/>
            <person name="Briner A.E."/>
            <person name="Felis G.E."/>
            <person name="de Vos W.M."/>
            <person name="Barrangou R."/>
            <person name="Klaenhammer T.R."/>
            <person name="Caufield P.W."/>
            <person name="Cui Y."/>
            <person name="Zhang H."/>
            <person name="O'Toole P.W."/>
        </authorList>
    </citation>
    <scope>NUCLEOTIDE SEQUENCE [LARGE SCALE GENOMIC DNA]</scope>
    <source>
        <strain evidence="6 7">DSM 20505</strain>
    </source>
</reference>
<name>A0A0R1ZMW6_9LACO</name>
<evidence type="ECO:0000313" key="6">
    <source>
        <dbReference type="EMBL" id="KRM56375.1"/>
    </source>
</evidence>
<keyword evidence="3" id="KW-0238">DNA-binding</keyword>
<dbReference type="AlphaFoldDB" id="A0A0R1ZMW6"/>
<keyword evidence="7" id="KW-1185">Reference proteome</keyword>